<sequence length="779" mass="86770">MSSPPPPSIPALTHLRSYYRVSIINEVDAPMPLFCSIPSEKYCGISPSKNMGLTWAAPSSETKDKPEDKGSSGIQLLKPHKSSRKVQLKEVHHSNETASVKVMTPDGITLAAAKGPQKRRPAPPPPPKQPPRRPPPPPPPVTPPPSQVMVLVDEAEAGKDKKEHKVEVQDPSHLAPYSSKSPDEANGPSSPDLPLPPPPTQGNEMSLSDEPLPPPPDPKDVDAQSRENASLIYPKNSYMSYRSEKKFGRQGFDGKYHRSFHSSVSSMDLTSCDSSLQDGKQVSSPNSWEQVHNVRQHGTTVVFHSDVLQGNHIQRSSSQDLDPVEETAIVADNISHVGTQNPQCNQSSDSISPQYSEVEDQPQKSVPYQPPSHEKVSNDLQNSSRNSQNQNLLLTKGFSLKSKSPADVIINCETADIPLDNETTMDGKRTINENDSNVDLNQNSLKSRRDKSASKILNGNDSVNRINCATQTTETSTRMLRKCWKSREELECEQLSREFVHHYGDNALKNLLVPASNHKTMTDYLEGLLNLDFEKDGHQDLPTTIIASKNQSAQSDENCSNNETSNAPPEAKLDSIVSNGTDRDNQNVNNDVELKKKKEELILSIGKKVESFKGKQTNIRAEINQNELLGQKIANKLKEIAKPNEIEKYSLHVEEMEKIVNLLLSLSGRLARAENLLKNLPKDFNKEERKALEAKRDKLKDQHEDACRLKESIDRRSNQVSTFLHKYLSDVEYTDYDHFINMKTKLIVDIRDTDEKINLAVEQLAALSVVAHLWKSANS</sequence>
<evidence type="ECO:0000313" key="8">
    <source>
        <dbReference type="EMBL" id="KAG8186957.1"/>
    </source>
</evidence>
<dbReference type="GO" id="GO:0007015">
    <property type="term" value="P:actin filament organization"/>
    <property type="evidence" value="ECO:0007669"/>
    <property type="project" value="TreeGrafter"/>
</dbReference>
<gene>
    <name evidence="8" type="ORF">JTE90_028253</name>
</gene>
<dbReference type="GO" id="GO:0005912">
    <property type="term" value="C:adherens junction"/>
    <property type="evidence" value="ECO:0007669"/>
    <property type="project" value="TreeGrafter"/>
</dbReference>
<dbReference type="GO" id="GO:0051015">
    <property type="term" value="F:actin filament binding"/>
    <property type="evidence" value="ECO:0007669"/>
    <property type="project" value="InterPro"/>
</dbReference>
<feature type="domain" description="ASD2" evidence="7">
    <location>
        <begin position="493"/>
        <end position="772"/>
    </location>
</feature>
<evidence type="ECO:0000256" key="5">
    <source>
        <dbReference type="SAM" id="Coils"/>
    </source>
</evidence>
<feature type="region of interest" description="Disordered" evidence="6">
    <location>
        <begin position="337"/>
        <end position="385"/>
    </location>
</feature>
<feature type="compositionally biased region" description="Basic and acidic residues" evidence="6">
    <location>
        <begin position="61"/>
        <end position="70"/>
    </location>
</feature>
<feature type="compositionally biased region" description="Polar residues" evidence="6">
    <location>
        <begin position="549"/>
        <end position="567"/>
    </location>
</feature>
<reference evidence="8 9" key="1">
    <citation type="journal article" date="2022" name="Nat. Ecol. Evol.">
        <title>A masculinizing supergene underlies an exaggerated male reproductive morph in a spider.</title>
        <authorList>
            <person name="Hendrickx F."/>
            <person name="De Corte Z."/>
            <person name="Sonet G."/>
            <person name="Van Belleghem S.M."/>
            <person name="Kostlbacher S."/>
            <person name="Vangestel C."/>
        </authorList>
    </citation>
    <scope>NUCLEOTIDE SEQUENCE [LARGE SCALE GENOMIC DNA]</scope>
    <source>
        <strain evidence="8">W744_W776</strain>
    </source>
</reference>
<feature type="compositionally biased region" description="Pro residues" evidence="6">
    <location>
        <begin position="191"/>
        <end position="200"/>
    </location>
</feature>
<feature type="coiled-coil region" evidence="5">
    <location>
        <begin position="670"/>
        <end position="709"/>
    </location>
</feature>
<evidence type="ECO:0000256" key="6">
    <source>
        <dbReference type="SAM" id="MobiDB-lite"/>
    </source>
</evidence>
<dbReference type="GO" id="GO:0043296">
    <property type="term" value="C:apical junction complex"/>
    <property type="evidence" value="ECO:0007669"/>
    <property type="project" value="TreeGrafter"/>
</dbReference>
<keyword evidence="4" id="KW-0206">Cytoskeleton</keyword>
<organism evidence="8 9">
    <name type="scientific">Oedothorax gibbosus</name>
    <dbReference type="NCBI Taxonomy" id="931172"/>
    <lineage>
        <taxon>Eukaryota</taxon>
        <taxon>Metazoa</taxon>
        <taxon>Ecdysozoa</taxon>
        <taxon>Arthropoda</taxon>
        <taxon>Chelicerata</taxon>
        <taxon>Arachnida</taxon>
        <taxon>Araneae</taxon>
        <taxon>Araneomorphae</taxon>
        <taxon>Entelegynae</taxon>
        <taxon>Araneoidea</taxon>
        <taxon>Linyphiidae</taxon>
        <taxon>Erigoninae</taxon>
        <taxon>Oedothorax</taxon>
    </lineage>
</organism>
<keyword evidence="5" id="KW-0175">Coiled coil</keyword>
<evidence type="ECO:0000259" key="7">
    <source>
        <dbReference type="PROSITE" id="PS51307"/>
    </source>
</evidence>
<keyword evidence="3" id="KW-0963">Cytoplasm</keyword>
<feature type="compositionally biased region" description="Basic and acidic residues" evidence="6">
    <location>
        <begin position="156"/>
        <end position="170"/>
    </location>
</feature>
<comment type="similarity">
    <text evidence="2">Belongs to the shroom family.</text>
</comment>
<dbReference type="GO" id="GO:0016324">
    <property type="term" value="C:apical plasma membrane"/>
    <property type="evidence" value="ECO:0007669"/>
    <property type="project" value="TreeGrafter"/>
</dbReference>
<dbReference type="InterPro" id="IPR027685">
    <property type="entry name" value="Shroom_fam"/>
</dbReference>
<accession>A0AAV6URL6</accession>
<evidence type="ECO:0000256" key="1">
    <source>
        <dbReference type="ARBA" id="ARBA00004245"/>
    </source>
</evidence>
<dbReference type="AlphaFoldDB" id="A0AAV6URL6"/>
<dbReference type="GO" id="GO:0030864">
    <property type="term" value="C:cortical actin cytoskeleton"/>
    <property type="evidence" value="ECO:0007669"/>
    <property type="project" value="TreeGrafter"/>
</dbReference>
<evidence type="ECO:0000256" key="4">
    <source>
        <dbReference type="ARBA" id="ARBA00023212"/>
    </source>
</evidence>
<protein>
    <recommendedName>
        <fullName evidence="7">ASD2 domain-containing protein</fullName>
    </recommendedName>
</protein>
<evidence type="ECO:0000256" key="3">
    <source>
        <dbReference type="ARBA" id="ARBA00022490"/>
    </source>
</evidence>
<feature type="compositionally biased region" description="Polar residues" evidence="6">
    <location>
        <begin position="576"/>
        <end position="590"/>
    </location>
</feature>
<dbReference type="InterPro" id="IPR014799">
    <property type="entry name" value="ASD2_dom"/>
</dbReference>
<evidence type="ECO:0000256" key="2">
    <source>
        <dbReference type="ARBA" id="ARBA00006469"/>
    </source>
</evidence>
<dbReference type="Pfam" id="PF08687">
    <property type="entry name" value="ASD2"/>
    <property type="match status" value="1"/>
</dbReference>
<dbReference type="Proteomes" id="UP000827092">
    <property type="component" value="Unassembled WGS sequence"/>
</dbReference>
<comment type="subcellular location">
    <subcellularLocation>
        <location evidence="1">Cytoplasm</location>
        <location evidence="1">Cytoskeleton</location>
    </subcellularLocation>
</comment>
<feature type="region of interest" description="Disordered" evidence="6">
    <location>
        <begin position="549"/>
        <end position="590"/>
    </location>
</feature>
<dbReference type="Gene3D" id="6.10.250.3120">
    <property type="match status" value="1"/>
</dbReference>
<dbReference type="EMBL" id="JAFNEN010000283">
    <property type="protein sequence ID" value="KAG8186957.1"/>
    <property type="molecule type" value="Genomic_DNA"/>
</dbReference>
<proteinExistence type="inferred from homology"/>
<evidence type="ECO:0000313" key="9">
    <source>
        <dbReference type="Proteomes" id="UP000827092"/>
    </source>
</evidence>
<feature type="compositionally biased region" description="Polar residues" evidence="6">
    <location>
        <begin position="337"/>
        <end position="355"/>
    </location>
</feature>
<keyword evidence="9" id="KW-1185">Reference proteome</keyword>
<name>A0AAV6URL6_9ARAC</name>
<feature type="compositionally biased region" description="Pro residues" evidence="6">
    <location>
        <begin position="122"/>
        <end position="146"/>
    </location>
</feature>
<comment type="caution">
    <text evidence="8">The sequence shown here is derived from an EMBL/GenBank/DDBJ whole genome shotgun (WGS) entry which is preliminary data.</text>
</comment>
<dbReference type="PROSITE" id="PS51307">
    <property type="entry name" value="ASD2"/>
    <property type="match status" value="1"/>
</dbReference>
<dbReference type="PANTHER" id="PTHR15012:SF32">
    <property type="entry name" value="PROTEIN SHROOM"/>
    <property type="match status" value="1"/>
</dbReference>
<dbReference type="PANTHER" id="PTHR15012">
    <property type="entry name" value="APICAL PROTEIN/SHROOM-RELATED"/>
    <property type="match status" value="1"/>
</dbReference>
<feature type="region of interest" description="Disordered" evidence="6">
    <location>
        <begin position="51"/>
        <end position="234"/>
    </location>
</feature>